<dbReference type="OrthoDB" id="9166379at2759"/>
<keyword evidence="12" id="KW-0393">Immunoglobulin domain</keyword>
<evidence type="ECO:0000256" key="7">
    <source>
        <dbReference type="ARBA" id="ARBA00022989"/>
    </source>
</evidence>
<keyword evidence="7 14" id="KW-1133">Transmembrane helix</keyword>
<keyword evidence="17" id="KW-1185">Reference proteome</keyword>
<evidence type="ECO:0000256" key="8">
    <source>
        <dbReference type="ARBA" id="ARBA00023136"/>
    </source>
</evidence>
<evidence type="ECO:0000256" key="14">
    <source>
        <dbReference type="SAM" id="Phobius"/>
    </source>
</evidence>
<dbReference type="STRING" id="75743.A0A401Q7C5"/>
<evidence type="ECO:0000256" key="5">
    <source>
        <dbReference type="ARBA" id="ARBA00022737"/>
    </source>
</evidence>
<name>A0A401Q7C5_SCYTO</name>
<feature type="compositionally biased region" description="Polar residues" evidence="13">
    <location>
        <begin position="237"/>
        <end position="251"/>
    </location>
</feature>
<accession>A0A401Q7C5</accession>
<dbReference type="AlphaFoldDB" id="A0A401Q7C5"/>
<comment type="similarity">
    <text evidence="2">Belongs to the interleukin-1 receptor family.</text>
</comment>
<dbReference type="Pfam" id="PF01582">
    <property type="entry name" value="TIR"/>
    <property type="match status" value="1"/>
</dbReference>
<evidence type="ECO:0000256" key="3">
    <source>
        <dbReference type="ARBA" id="ARBA00022692"/>
    </source>
</evidence>
<evidence type="ECO:0000259" key="15">
    <source>
        <dbReference type="PROSITE" id="PS50104"/>
    </source>
</evidence>
<organism evidence="16 17">
    <name type="scientific">Scyliorhinus torazame</name>
    <name type="common">Cloudy catshark</name>
    <name type="synonym">Catulus torazame</name>
    <dbReference type="NCBI Taxonomy" id="75743"/>
    <lineage>
        <taxon>Eukaryota</taxon>
        <taxon>Metazoa</taxon>
        <taxon>Chordata</taxon>
        <taxon>Craniata</taxon>
        <taxon>Vertebrata</taxon>
        <taxon>Chondrichthyes</taxon>
        <taxon>Elasmobranchii</taxon>
        <taxon>Galeomorphii</taxon>
        <taxon>Galeoidea</taxon>
        <taxon>Carcharhiniformes</taxon>
        <taxon>Scyliorhinidae</taxon>
        <taxon>Scyliorhinus</taxon>
    </lineage>
</organism>
<dbReference type="PROSITE" id="PS50104">
    <property type="entry name" value="TIR"/>
    <property type="match status" value="1"/>
</dbReference>
<evidence type="ECO:0000256" key="9">
    <source>
        <dbReference type="ARBA" id="ARBA00023157"/>
    </source>
</evidence>
<dbReference type="FunFam" id="3.40.50.10140:FF:000002">
    <property type="entry name" value="Interleukin 1 receptor accessory protein"/>
    <property type="match status" value="1"/>
</dbReference>
<dbReference type="GO" id="GO:0016787">
    <property type="term" value="F:hydrolase activity"/>
    <property type="evidence" value="ECO:0007669"/>
    <property type="project" value="UniProtKB-KW"/>
</dbReference>
<evidence type="ECO:0000256" key="1">
    <source>
        <dbReference type="ARBA" id="ARBA00004479"/>
    </source>
</evidence>
<keyword evidence="4" id="KW-0732">Signal</keyword>
<dbReference type="PANTHER" id="PTHR11890:SF20">
    <property type="entry name" value="INTERLEUKIN-1 RECEPTOR ACCESSORY PROTEIN"/>
    <property type="match status" value="1"/>
</dbReference>
<dbReference type="Gene3D" id="3.40.50.10140">
    <property type="entry name" value="Toll/interleukin-1 receptor homology (TIR) domain"/>
    <property type="match status" value="1"/>
</dbReference>
<feature type="transmembrane region" description="Helical" evidence="14">
    <location>
        <begin position="6"/>
        <end position="27"/>
    </location>
</feature>
<evidence type="ECO:0000256" key="2">
    <source>
        <dbReference type="ARBA" id="ARBA00009752"/>
    </source>
</evidence>
<comment type="subcellular location">
    <subcellularLocation>
        <location evidence="1">Membrane</location>
        <topology evidence="1">Single-pass type I membrane protein</topology>
    </subcellularLocation>
</comment>
<dbReference type="PANTHER" id="PTHR11890">
    <property type="entry name" value="INTERLEUKIN-1 RECEPTOR FAMILY MEMBER"/>
    <property type="match status" value="1"/>
</dbReference>
<comment type="caution">
    <text evidence="16">The sequence shown here is derived from an EMBL/GenBank/DDBJ whole genome shotgun (WGS) entry which is preliminary data.</text>
</comment>
<keyword evidence="10" id="KW-0675">Receptor</keyword>
<evidence type="ECO:0000313" key="16">
    <source>
        <dbReference type="EMBL" id="GCB81237.1"/>
    </source>
</evidence>
<dbReference type="GO" id="GO:0016020">
    <property type="term" value="C:membrane"/>
    <property type="evidence" value="ECO:0007669"/>
    <property type="project" value="UniProtKB-SubCell"/>
</dbReference>
<evidence type="ECO:0000313" key="17">
    <source>
        <dbReference type="Proteomes" id="UP000288216"/>
    </source>
</evidence>
<keyword evidence="3 14" id="KW-0812">Transmembrane</keyword>
<keyword evidence="5" id="KW-0677">Repeat</keyword>
<dbReference type="OMA" id="LRWKQDY"/>
<dbReference type="Proteomes" id="UP000288216">
    <property type="component" value="Unassembled WGS sequence"/>
</dbReference>
<gene>
    <name evidence="16" type="ORF">scyTo_0022141</name>
</gene>
<keyword evidence="11" id="KW-0325">Glycoprotein</keyword>
<dbReference type="SUPFAM" id="SSF52200">
    <property type="entry name" value="Toll/Interleukin receptor TIR domain"/>
    <property type="match status" value="1"/>
</dbReference>
<dbReference type="InterPro" id="IPR000157">
    <property type="entry name" value="TIR_dom"/>
</dbReference>
<reference evidence="16 17" key="1">
    <citation type="journal article" date="2018" name="Nat. Ecol. Evol.">
        <title>Shark genomes provide insights into elasmobranch evolution and the origin of vertebrates.</title>
        <authorList>
            <person name="Hara Y"/>
            <person name="Yamaguchi K"/>
            <person name="Onimaru K"/>
            <person name="Kadota M"/>
            <person name="Koyanagi M"/>
            <person name="Keeley SD"/>
            <person name="Tatsumi K"/>
            <person name="Tanaka K"/>
            <person name="Motone F"/>
            <person name="Kageyama Y"/>
            <person name="Nozu R"/>
            <person name="Adachi N"/>
            <person name="Nishimura O"/>
            <person name="Nakagawa R"/>
            <person name="Tanegashima C"/>
            <person name="Kiyatake I"/>
            <person name="Matsumoto R"/>
            <person name="Murakumo K"/>
            <person name="Nishida K"/>
            <person name="Terakita A"/>
            <person name="Kuratani S"/>
            <person name="Sato K"/>
            <person name="Hyodo S Kuraku.S."/>
        </authorList>
    </citation>
    <scope>NUCLEOTIDE SEQUENCE [LARGE SCALE GENOMIC DNA]</scope>
</reference>
<feature type="region of interest" description="Disordered" evidence="13">
    <location>
        <begin position="205"/>
        <end position="251"/>
    </location>
</feature>
<protein>
    <recommendedName>
        <fullName evidence="15">TIR domain-containing protein</fullName>
    </recommendedName>
</protein>
<evidence type="ECO:0000256" key="4">
    <source>
        <dbReference type="ARBA" id="ARBA00022729"/>
    </source>
</evidence>
<evidence type="ECO:0000256" key="11">
    <source>
        <dbReference type="ARBA" id="ARBA00023180"/>
    </source>
</evidence>
<keyword evidence="9" id="KW-1015">Disulfide bond</keyword>
<dbReference type="InterPro" id="IPR015621">
    <property type="entry name" value="IL-1_rcpt_fam"/>
</dbReference>
<dbReference type="GO" id="GO:0007165">
    <property type="term" value="P:signal transduction"/>
    <property type="evidence" value="ECO:0007669"/>
    <property type="project" value="InterPro"/>
</dbReference>
<dbReference type="PRINTS" id="PR01537">
    <property type="entry name" value="INTRLKN1R1F"/>
</dbReference>
<evidence type="ECO:0000256" key="12">
    <source>
        <dbReference type="ARBA" id="ARBA00023319"/>
    </source>
</evidence>
<dbReference type="InterPro" id="IPR035897">
    <property type="entry name" value="Toll_tir_struct_dom_sf"/>
</dbReference>
<proteinExistence type="inferred from homology"/>
<evidence type="ECO:0000256" key="10">
    <source>
        <dbReference type="ARBA" id="ARBA00023170"/>
    </source>
</evidence>
<dbReference type="EMBL" id="BFAA01021379">
    <property type="protein sequence ID" value="GCB81237.1"/>
    <property type="molecule type" value="Genomic_DNA"/>
</dbReference>
<feature type="compositionally biased region" description="Polar residues" evidence="13">
    <location>
        <begin position="213"/>
        <end position="223"/>
    </location>
</feature>
<keyword evidence="6" id="KW-0378">Hydrolase</keyword>
<evidence type="ECO:0000256" key="13">
    <source>
        <dbReference type="SAM" id="MobiDB-lite"/>
    </source>
</evidence>
<dbReference type="SMART" id="SM00255">
    <property type="entry name" value="TIR"/>
    <property type="match status" value="1"/>
</dbReference>
<sequence length="251" mass="28481">ALGVTLLILVTPIIVYHFWWMEIILLYRLYFGTDETVGDGKEFDVYMSYARNTEEEEFVLNTLRSVLENEYGYKVFIYERDSLPGGLITDETLACIGKSRRLVVVLSPNYLVSGTQALLELKAGTECMARTGQIRVILLEFIPVRKVSQVVELRKLKAVMATIKWEGERSRDLRSRFWKRLRVALPTKQTQASERKSERLMFKNAQDGDLLNPSVSEGSSPASNIHDERAIDAPPVSDNSTAQETKSPILC</sequence>
<feature type="non-terminal residue" evidence="16">
    <location>
        <position position="1"/>
    </location>
</feature>
<feature type="domain" description="TIR" evidence="15">
    <location>
        <begin position="41"/>
        <end position="185"/>
    </location>
</feature>
<evidence type="ECO:0000256" key="6">
    <source>
        <dbReference type="ARBA" id="ARBA00022801"/>
    </source>
</evidence>
<keyword evidence="8 14" id="KW-0472">Membrane</keyword>